<sequence>MTTELDYEEELSPEELKASEMSRVELDPNSQEFVDALVERLLKFADELSGHPLHPYQRPFAARIMESMIIKDGATVTALFSRQSGKTETVANTVATLMIMLPRLAKVEPFKEWLDDYKEGVWVGAFAPVDDMAKTLFSRIVSVLTSERAQQILLDPAIDEKIIGRGSEIKLSKCGSLVRRQTAHPRANIEGKTYHICLLDESQVADQKVVDKSISPMLASTNGTFVMTGTPSYEKGVFYRDIQQNKRQATRRGARTNHYQADYKEVGRWNKNYEKAVARDMLKMGFESDEFKLSYRLMWLLEQGMFTTESRLNELGDKSMETVKAFYETPIIIGIDPARKVDSTVVTAVFVDWNRPDEFGYYNCRILNWLDLQGMDWETQYHRIVEFVSKYNVWAIGVDAAGMGDIFISRLRVMLPHIEIIDVSSQRPAQSDRWKYLREMLDRGKIGWPAHAKSRQLRTYRKFIQQMSDLQVKFEGPYMIAEAPKETNAHDDYADSLAIALSVISESVTESMENSSNPFYDRRR</sequence>
<keyword evidence="4" id="KW-0231">Viral genome packaging</keyword>
<protein>
    <submittedName>
        <fullName evidence="6">Terminase large subunit</fullName>
    </submittedName>
</protein>
<dbReference type="Gene3D" id="3.30.420.240">
    <property type="match status" value="1"/>
</dbReference>
<evidence type="ECO:0000256" key="2">
    <source>
        <dbReference type="ARBA" id="ARBA00022741"/>
    </source>
</evidence>
<accession>A0A1J0GW54</accession>
<dbReference type="GeneID" id="55601570"/>
<dbReference type="GO" id="GO:0005524">
    <property type="term" value="F:ATP binding"/>
    <property type="evidence" value="ECO:0007669"/>
    <property type="project" value="UniProtKB-KW"/>
</dbReference>
<keyword evidence="7" id="KW-1185">Reference proteome</keyword>
<feature type="domain" description="Terminase large subunit gp17-like C-terminal" evidence="5">
    <location>
        <begin position="333"/>
        <end position="501"/>
    </location>
</feature>
<dbReference type="Proteomes" id="UP000224898">
    <property type="component" value="Segment"/>
</dbReference>
<dbReference type="Pfam" id="PF17289">
    <property type="entry name" value="Terminase_6C"/>
    <property type="match status" value="1"/>
</dbReference>
<evidence type="ECO:0000259" key="5">
    <source>
        <dbReference type="Pfam" id="PF17289"/>
    </source>
</evidence>
<dbReference type="Gene3D" id="3.40.50.300">
    <property type="entry name" value="P-loop containing nucleotide triphosphate hydrolases"/>
    <property type="match status" value="1"/>
</dbReference>
<dbReference type="InterPro" id="IPR027417">
    <property type="entry name" value="P-loop_NTPase"/>
</dbReference>
<organism evidence="6 7">
    <name type="scientific">Streptomyces phage BRock</name>
    <dbReference type="NCBI Taxonomy" id="1913591"/>
    <lineage>
        <taxon>Viruses</taxon>
        <taxon>Duplodnaviria</taxon>
        <taxon>Heunggongvirae</taxon>
        <taxon>Uroviricota</taxon>
        <taxon>Caudoviricetes</taxon>
        <taxon>Borockvirus</taxon>
        <taxon>Borockvirus brock</taxon>
    </lineage>
</organism>
<keyword evidence="3" id="KW-0067">ATP-binding</keyword>
<dbReference type="RefSeq" id="YP_009831881.1">
    <property type="nucleotide sequence ID" value="NC_048650.1"/>
</dbReference>
<keyword evidence="2" id="KW-0547">Nucleotide-binding</keyword>
<dbReference type="KEGG" id="vg:55601570"/>
<evidence type="ECO:0000256" key="1">
    <source>
        <dbReference type="ARBA" id="ARBA00022612"/>
    </source>
</evidence>
<evidence type="ECO:0000313" key="7">
    <source>
        <dbReference type="Proteomes" id="UP000224898"/>
    </source>
</evidence>
<name>A0A1J0GW54_9CAUD</name>
<evidence type="ECO:0000256" key="4">
    <source>
        <dbReference type="ARBA" id="ARBA00023219"/>
    </source>
</evidence>
<keyword evidence="1" id="KW-1188">Viral release from host cell</keyword>
<evidence type="ECO:0000256" key="3">
    <source>
        <dbReference type="ARBA" id="ARBA00022840"/>
    </source>
</evidence>
<evidence type="ECO:0000313" key="6">
    <source>
        <dbReference type="EMBL" id="APC46418.1"/>
    </source>
</evidence>
<reference evidence="6 7" key="1">
    <citation type="submission" date="2016-09" db="EMBL/GenBank/DDBJ databases">
        <title>Complete Genome Sequence of Streptomyces 5a phage BRock.</title>
        <authorList>
            <person name="Crossman A."/>
            <person name="Baron S."/>
            <person name="Jamdagni P."/>
            <person name="Khatri P."/>
            <person name="Sharma D."/>
            <person name="Pandey M."/>
            <person name="Goyal S."/>
            <person name="Kumar S."/>
            <person name="Phogat A."/>
            <person name="Chawla G."/>
            <person name="Pasricha M."/>
            <person name="Gupta K."/>
            <person name="Bazzad D."/>
            <person name="Aggarwal V."/>
            <person name="Poughat A."/>
            <person name="Singh K."/>
            <person name="Rana P."/>
            <person name="Gautam R."/>
            <person name="Sharma V."/>
            <person name="Tyagi D."/>
            <person name="Shahi A."/>
            <person name="Jangra N."/>
            <person name="Malik M."/>
            <person name="Sidhu P.K."/>
            <person name="Malik S."/>
            <person name="Ghalyan Y."/>
            <person name="Sharma S.S."/>
            <person name="Malik A."/>
            <person name="Chuttani R."/>
            <person name="Bamal N."/>
            <person name="Bhadula D."/>
            <person name="Batra A."/>
            <person name="Temple L."/>
            <person name="Nehra K."/>
        </authorList>
    </citation>
    <scope>NUCLEOTIDE SEQUENCE [LARGE SCALE GENOMIC DNA]</scope>
</reference>
<dbReference type="EMBL" id="KX925554">
    <property type="protein sequence ID" value="APC46418.1"/>
    <property type="molecule type" value="Genomic_DNA"/>
</dbReference>
<proteinExistence type="predicted"/>
<dbReference type="InterPro" id="IPR035421">
    <property type="entry name" value="Terminase_6C"/>
</dbReference>